<organism evidence="8 9">
    <name type="scientific">Duganella radicis</name>
    <dbReference type="NCBI Taxonomy" id="551988"/>
    <lineage>
        <taxon>Bacteria</taxon>
        <taxon>Pseudomonadati</taxon>
        <taxon>Pseudomonadota</taxon>
        <taxon>Betaproteobacteria</taxon>
        <taxon>Burkholderiales</taxon>
        <taxon>Oxalobacteraceae</taxon>
        <taxon>Telluria group</taxon>
        <taxon>Duganella</taxon>
    </lineage>
</organism>
<sequence>MKRRTIFAFCLSLVAVPTLAGEHRATKDEAVAFVNRAVAHLKVNGAAKALADFNDPKGKFIDGELYVVVVDLQGNVLANGANHKLVGKNLLQIRDLDGKYFVREQIEIANTKGAGWVEFRWNNPVTSKMELRQFYLVRNENYFVGSGVFKP</sequence>
<dbReference type="SMART" id="SM01049">
    <property type="entry name" value="Cache_2"/>
    <property type="match status" value="1"/>
</dbReference>
<gene>
    <name evidence="8" type="ORF">GM676_06365</name>
</gene>
<dbReference type="GO" id="GO:0016301">
    <property type="term" value="F:kinase activity"/>
    <property type="evidence" value="ECO:0007669"/>
    <property type="project" value="UniProtKB-KW"/>
</dbReference>
<evidence type="ECO:0000256" key="1">
    <source>
        <dbReference type="ARBA" id="ARBA00004651"/>
    </source>
</evidence>
<dbReference type="AlphaFoldDB" id="A0A6L6PDQ6"/>
<dbReference type="Gene3D" id="3.30.450.20">
    <property type="entry name" value="PAS domain"/>
    <property type="match status" value="1"/>
</dbReference>
<keyword evidence="6" id="KW-0732">Signal</keyword>
<protein>
    <submittedName>
        <fullName evidence="8">Histidine kinase</fullName>
    </submittedName>
</protein>
<feature type="chain" id="PRO_5026924793" evidence="6">
    <location>
        <begin position="21"/>
        <end position="151"/>
    </location>
</feature>
<dbReference type="RefSeq" id="WP_155462593.1">
    <property type="nucleotide sequence ID" value="NZ_WNKY01000004.1"/>
</dbReference>
<evidence type="ECO:0000313" key="8">
    <source>
        <dbReference type="EMBL" id="MTV37202.1"/>
    </source>
</evidence>
<reference evidence="8 9" key="1">
    <citation type="submission" date="2019-11" db="EMBL/GenBank/DDBJ databases">
        <title>Type strains purchased from KCTC, JCM and DSMZ.</title>
        <authorList>
            <person name="Lu H."/>
        </authorList>
    </citation>
    <scope>NUCLEOTIDE SEQUENCE [LARGE SCALE GENOMIC DNA]</scope>
    <source>
        <strain evidence="8 9">KCTC 22382</strain>
    </source>
</reference>
<dbReference type="OrthoDB" id="8780225at2"/>
<dbReference type="Pfam" id="PF08269">
    <property type="entry name" value="dCache_2"/>
    <property type="match status" value="1"/>
</dbReference>
<evidence type="ECO:0000256" key="4">
    <source>
        <dbReference type="ARBA" id="ARBA00022989"/>
    </source>
</evidence>
<keyword evidence="2" id="KW-1003">Cell membrane</keyword>
<name>A0A6L6PDQ6_9BURK</name>
<keyword evidence="8" id="KW-0808">Transferase</keyword>
<evidence type="ECO:0000259" key="7">
    <source>
        <dbReference type="SMART" id="SM01049"/>
    </source>
</evidence>
<keyword evidence="5" id="KW-0472">Membrane</keyword>
<comment type="caution">
    <text evidence="8">The sequence shown here is derived from an EMBL/GenBank/DDBJ whole genome shotgun (WGS) entry which is preliminary data.</text>
</comment>
<evidence type="ECO:0000313" key="9">
    <source>
        <dbReference type="Proteomes" id="UP000475582"/>
    </source>
</evidence>
<keyword evidence="9" id="KW-1185">Reference proteome</keyword>
<dbReference type="EMBL" id="WNKY01000004">
    <property type="protein sequence ID" value="MTV37202.1"/>
    <property type="molecule type" value="Genomic_DNA"/>
</dbReference>
<dbReference type="InterPro" id="IPR033480">
    <property type="entry name" value="sCache_2"/>
</dbReference>
<accession>A0A6L6PDQ6</accession>
<dbReference type="InterPro" id="IPR004010">
    <property type="entry name" value="Double_Cache_2"/>
</dbReference>
<comment type="subcellular location">
    <subcellularLocation>
        <location evidence="1">Cell membrane</location>
        <topology evidence="1">Multi-pass membrane protein</topology>
    </subcellularLocation>
</comment>
<evidence type="ECO:0000256" key="6">
    <source>
        <dbReference type="SAM" id="SignalP"/>
    </source>
</evidence>
<evidence type="ECO:0000256" key="3">
    <source>
        <dbReference type="ARBA" id="ARBA00022692"/>
    </source>
</evidence>
<feature type="domain" description="Single Cache" evidence="7">
    <location>
        <begin position="22"/>
        <end position="103"/>
    </location>
</feature>
<dbReference type="GO" id="GO:0005886">
    <property type="term" value="C:plasma membrane"/>
    <property type="evidence" value="ECO:0007669"/>
    <property type="project" value="UniProtKB-SubCell"/>
</dbReference>
<proteinExistence type="predicted"/>
<evidence type="ECO:0000256" key="2">
    <source>
        <dbReference type="ARBA" id="ARBA00022475"/>
    </source>
</evidence>
<dbReference type="Proteomes" id="UP000475582">
    <property type="component" value="Unassembled WGS sequence"/>
</dbReference>
<evidence type="ECO:0000256" key="5">
    <source>
        <dbReference type="ARBA" id="ARBA00023136"/>
    </source>
</evidence>
<keyword evidence="8" id="KW-0418">Kinase</keyword>
<keyword evidence="4" id="KW-1133">Transmembrane helix</keyword>
<keyword evidence="3" id="KW-0812">Transmembrane</keyword>
<feature type="signal peptide" evidence="6">
    <location>
        <begin position="1"/>
        <end position="20"/>
    </location>
</feature>